<dbReference type="PANTHER" id="PTHR13464">
    <property type="entry name" value="TRANSCRIPTIONAL REGULATOR PROTEIN HCNGP"/>
    <property type="match status" value="1"/>
</dbReference>
<evidence type="ECO:0000313" key="2">
    <source>
        <dbReference type="EMBL" id="KZT19950.1"/>
    </source>
</evidence>
<dbReference type="OrthoDB" id="1714508at2759"/>
<dbReference type="GO" id="GO:0005634">
    <property type="term" value="C:nucleus"/>
    <property type="evidence" value="ECO:0007669"/>
    <property type="project" value="TreeGrafter"/>
</dbReference>
<dbReference type="InterPro" id="IPR012479">
    <property type="entry name" value="SAP30BP"/>
</dbReference>
<dbReference type="Proteomes" id="UP000076761">
    <property type="component" value="Unassembled WGS sequence"/>
</dbReference>
<dbReference type="AlphaFoldDB" id="A0A165NQ66"/>
<evidence type="ECO:0000313" key="3">
    <source>
        <dbReference type="Proteomes" id="UP000076761"/>
    </source>
</evidence>
<protein>
    <submittedName>
        <fullName evidence="2">HCNGP-domain-containing protein</fullName>
    </submittedName>
</protein>
<feature type="compositionally biased region" description="Basic and acidic residues" evidence="1">
    <location>
        <begin position="28"/>
        <end position="38"/>
    </location>
</feature>
<dbReference type="Pfam" id="PF07818">
    <property type="entry name" value="HCNGP"/>
    <property type="match status" value="1"/>
</dbReference>
<feature type="region of interest" description="Disordered" evidence="1">
    <location>
        <begin position="21"/>
        <end position="62"/>
    </location>
</feature>
<feature type="compositionally biased region" description="Basic and acidic residues" evidence="1">
    <location>
        <begin position="236"/>
        <end position="247"/>
    </location>
</feature>
<dbReference type="PANTHER" id="PTHR13464:SF0">
    <property type="entry name" value="SAP30-BINDING PROTEIN"/>
    <property type="match status" value="1"/>
</dbReference>
<dbReference type="STRING" id="1314782.A0A165NQ66"/>
<name>A0A165NQ66_9AGAM</name>
<dbReference type="EMBL" id="KV425629">
    <property type="protein sequence ID" value="KZT19950.1"/>
    <property type="molecule type" value="Genomic_DNA"/>
</dbReference>
<evidence type="ECO:0000256" key="1">
    <source>
        <dbReference type="SAM" id="MobiDB-lite"/>
    </source>
</evidence>
<feature type="region of interest" description="Disordered" evidence="1">
    <location>
        <begin position="174"/>
        <end position="247"/>
    </location>
</feature>
<gene>
    <name evidence="2" type="ORF">NEOLEDRAFT_1141387</name>
</gene>
<proteinExistence type="predicted"/>
<dbReference type="InParanoid" id="A0A165NQ66"/>
<sequence length="247" mass="27869">MGHLILRVCNQASQETQVLIHRHGHPQSHAEAHVDKLDTPQSSGSSMDVESPTEPSSVADELNEADELSRIRELLRPPPMPGVANWGIPTESTERCDPTVDAKVAQFIALKKDQKNPKHFNDSLMSNRSFRNPHLYAKLVEFVDVDERVTNFPRNIWDPSDVKDEWYADRIAEHQKARSEQQSQNSAKRSHIDFTASKSHVPPTGPRNSGRQQGGKDRFQPYGFSQPSHGNGSHEGGQKKRERSRWG</sequence>
<dbReference type="GO" id="GO:0006355">
    <property type="term" value="P:regulation of DNA-templated transcription"/>
    <property type="evidence" value="ECO:0007669"/>
    <property type="project" value="InterPro"/>
</dbReference>
<keyword evidence="3" id="KW-1185">Reference proteome</keyword>
<feature type="compositionally biased region" description="Polar residues" evidence="1">
    <location>
        <begin position="39"/>
        <end position="56"/>
    </location>
</feature>
<organism evidence="2 3">
    <name type="scientific">Neolentinus lepideus HHB14362 ss-1</name>
    <dbReference type="NCBI Taxonomy" id="1314782"/>
    <lineage>
        <taxon>Eukaryota</taxon>
        <taxon>Fungi</taxon>
        <taxon>Dikarya</taxon>
        <taxon>Basidiomycota</taxon>
        <taxon>Agaricomycotina</taxon>
        <taxon>Agaricomycetes</taxon>
        <taxon>Gloeophyllales</taxon>
        <taxon>Gloeophyllaceae</taxon>
        <taxon>Neolentinus</taxon>
    </lineage>
</organism>
<reference evidence="2 3" key="1">
    <citation type="journal article" date="2016" name="Mol. Biol. Evol.">
        <title>Comparative Genomics of Early-Diverging Mushroom-Forming Fungi Provides Insights into the Origins of Lignocellulose Decay Capabilities.</title>
        <authorList>
            <person name="Nagy L.G."/>
            <person name="Riley R."/>
            <person name="Tritt A."/>
            <person name="Adam C."/>
            <person name="Daum C."/>
            <person name="Floudas D."/>
            <person name="Sun H."/>
            <person name="Yadav J.S."/>
            <person name="Pangilinan J."/>
            <person name="Larsson K.H."/>
            <person name="Matsuura K."/>
            <person name="Barry K."/>
            <person name="Labutti K."/>
            <person name="Kuo R."/>
            <person name="Ohm R.A."/>
            <person name="Bhattacharya S.S."/>
            <person name="Shirouzu T."/>
            <person name="Yoshinaga Y."/>
            <person name="Martin F.M."/>
            <person name="Grigoriev I.V."/>
            <person name="Hibbett D.S."/>
        </authorList>
    </citation>
    <scope>NUCLEOTIDE SEQUENCE [LARGE SCALE GENOMIC DNA]</scope>
    <source>
        <strain evidence="2 3">HHB14362 ss-1</strain>
    </source>
</reference>
<accession>A0A165NQ66</accession>